<proteinExistence type="predicted"/>
<keyword evidence="2" id="KW-1185">Reference proteome</keyword>
<dbReference type="Proteomes" id="UP000235145">
    <property type="component" value="Unassembled WGS sequence"/>
</dbReference>
<dbReference type="AlphaFoldDB" id="A0A9R1XVP5"/>
<evidence type="ECO:0000313" key="2">
    <source>
        <dbReference type="Proteomes" id="UP000235145"/>
    </source>
</evidence>
<evidence type="ECO:0000313" key="1">
    <source>
        <dbReference type="EMBL" id="KAJ0227634.1"/>
    </source>
</evidence>
<name>A0A9R1XVP5_LACSA</name>
<dbReference type="EMBL" id="NBSK02000001">
    <property type="protein sequence ID" value="KAJ0227634.1"/>
    <property type="molecule type" value="Genomic_DNA"/>
</dbReference>
<accession>A0A9R1XVP5</accession>
<gene>
    <name evidence="1" type="ORF">LSAT_V11C100011060</name>
</gene>
<sequence length="231" mass="27188">MYHMQAREKRRQRKIYLKNKRSKKIKTTSNVPSTSLQYLFKNTVILFYTYIYKFYNLFLFADQSINIVRQTQNVNTFTTPLKHNTTIQYCPSFTDVRTPFSNITNVINPLSNNRNDIISFDKYTTSKLANKRQYHVLSNEMTSKNASTVTTSSSSIKLNPGCHKLRTKTRHLSLIPLIDLTEDNIWIMVIKLLYVKHVVQSYGEMNPLEVKKRETRIIHYVVVTAKFNFQI</sequence>
<reference evidence="1 2" key="1">
    <citation type="journal article" date="2017" name="Nat. Commun.">
        <title>Genome assembly with in vitro proximity ligation data and whole-genome triplication in lettuce.</title>
        <authorList>
            <person name="Reyes-Chin-Wo S."/>
            <person name="Wang Z."/>
            <person name="Yang X."/>
            <person name="Kozik A."/>
            <person name="Arikit S."/>
            <person name="Song C."/>
            <person name="Xia L."/>
            <person name="Froenicke L."/>
            <person name="Lavelle D.O."/>
            <person name="Truco M.J."/>
            <person name="Xia R."/>
            <person name="Zhu S."/>
            <person name="Xu C."/>
            <person name="Xu H."/>
            <person name="Xu X."/>
            <person name="Cox K."/>
            <person name="Korf I."/>
            <person name="Meyers B.C."/>
            <person name="Michelmore R.W."/>
        </authorList>
    </citation>
    <scope>NUCLEOTIDE SEQUENCE [LARGE SCALE GENOMIC DNA]</scope>
    <source>
        <strain evidence="2">cv. Salinas</strain>
        <tissue evidence="1">Seedlings</tissue>
    </source>
</reference>
<protein>
    <submittedName>
        <fullName evidence="1">Uncharacterized protein</fullName>
    </submittedName>
</protein>
<organism evidence="1 2">
    <name type="scientific">Lactuca sativa</name>
    <name type="common">Garden lettuce</name>
    <dbReference type="NCBI Taxonomy" id="4236"/>
    <lineage>
        <taxon>Eukaryota</taxon>
        <taxon>Viridiplantae</taxon>
        <taxon>Streptophyta</taxon>
        <taxon>Embryophyta</taxon>
        <taxon>Tracheophyta</taxon>
        <taxon>Spermatophyta</taxon>
        <taxon>Magnoliopsida</taxon>
        <taxon>eudicotyledons</taxon>
        <taxon>Gunneridae</taxon>
        <taxon>Pentapetalae</taxon>
        <taxon>asterids</taxon>
        <taxon>campanulids</taxon>
        <taxon>Asterales</taxon>
        <taxon>Asteraceae</taxon>
        <taxon>Cichorioideae</taxon>
        <taxon>Cichorieae</taxon>
        <taxon>Lactucinae</taxon>
        <taxon>Lactuca</taxon>
    </lineage>
</organism>
<comment type="caution">
    <text evidence="1">The sequence shown here is derived from an EMBL/GenBank/DDBJ whole genome shotgun (WGS) entry which is preliminary data.</text>
</comment>